<proteinExistence type="predicted"/>
<sequence length="344" mass="39580">MKKLSSFIALCIFFSGCQETFETPDVSISSQLEFKSFDTVEEYEDFIENSESEFHTRFSNDFSKLIGENKLLRIGSQYIKFNLENDYVLLTENKNKIALLSEENVDDPEINIYSAFDDLLTSIEDGKISGFKNLDEVHRYNQKMIGKYRLQEPTDKKGILDLVSFQSAFTFPALSLNGPYYIPHPERPFQNSTGPNQFTPSWGEITPFSNTNNSWRFIDFVTSGTCNQAAFFDITYIRAAVYFELKTELTYLRNDVEYSNSSLYLFNDFYYERRKTFGSNIKVRDSNSASGANTSKIGKAIYAGSKGLEEWWTQSYYIYDNMPGCVSTSVTSRRINIPVLARSY</sequence>
<dbReference type="PROSITE" id="PS51257">
    <property type="entry name" value="PROKAR_LIPOPROTEIN"/>
    <property type="match status" value="1"/>
</dbReference>
<protein>
    <recommendedName>
        <fullName evidence="3">Lipoprotein</fullName>
    </recommendedName>
</protein>
<organism evidence="1 2">
    <name type="scientific">Algoriphagus oliviformis</name>
    <dbReference type="NCBI Taxonomy" id="2811231"/>
    <lineage>
        <taxon>Bacteria</taxon>
        <taxon>Pseudomonadati</taxon>
        <taxon>Bacteroidota</taxon>
        <taxon>Cytophagia</taxon>
        <taxon>Cytophagales</taxon>
        <taxon>Cyclobacteriaceae</taxon>
        <taxon>Algoriphagus</taxon>
    </lineage>
</organism>
<dbReference type="EMBL" id="JAFKCT010000001">
    <property type="protein sequence ID" value="MBN7809490.1"/>
    <property type="molecule type" value="Genomic_DNA"/>
</dbReference>
<evidence type="ECO:0008006" key="3">
    <source>
        <dbReference type="Google" id="ProtNLM"/>
    </source>
</evidence>
<reference evidence="1 2" key="1">
    <citation type="submission" date="2021-03" db="EMBL/GenBank/DDBJ databases">
        <title>novel species isolated from a fishpond in China.</title>
        <authorList>
            <person name="Lu H."/>
            <person name="Cai Z."/>
        </authorList>
    </citation>
    <scope>NUCLEOTIDE SEQUENCE [LARGE SCALE GENOMIC DNA]</scope>
    <source>
        <strain evidence="1 2">H41</strain>
    </source>
</reference>
<gene>
    <name evidence="1" type="ORF">J0A68_00895</name>
</gene>
<name>A0ABS3BXW1_9BACT</name>
<dbReference type="Proteomes" id="UP000664317">
    <property type="component" value="Unassembled WGS sequence"/>
</dbReference>
<accession>A0ABS3BXW1</accession>
<evidence type="ECO:0000313" key="1">
    <source>
        <dbReference type="EMBL" id="MBN7809490.1"/>
    </source>
</evidence>
<dbReference type="RefSeq" id="WP_206576294.1">
    <property type="nucleotide sequence ID" value="NZ_JAFKCT010000001.1"/>
</dbReference>
<evidence type="ECO:0000313" key="2">
    <source>
        <dbReference type="Proteomes" id="UP000664317"/>
    </source>
</evidence>
<comment type="caution">
    <text evidence="1">The sequence shown here is derived from an EMBL/GenBank/DDBJ whole genome shotgun (WGS) entry which is preliminary data.</text>
</comment>
<keyword evidence="2" id="KW-1185">Reference proteome</keyword>